<comment type="caution">
    <text evidence="2">The sequence shown here is derived from an EMBL/GenBank/DDBJ whole genome shotgun (WGS) entry which is preliminary data.</text>
</comment>
<reference evidence="2 3" key="1">
    <citation type="submission" date="2024-02" db="EMBL/GenBank/DDBJ databases">
        <title>Lysobacter Genome Sequencing and Mining.</title>
        <authorList>
            <person name="Bierman J."/>
            <person name="Walker M.C."/>
        </authorList>
    </citation>
    <scope>NUCLEOTIDE SEQUENCE [LARGE SCALE GENOMIC DNA]</scope>
    <source>
        <strain evidence="2 3">PB6250</strain>
    </source>
</reference>
<dbReference type="GO" id="GO:0016787">
    <property type="term" value="F:hydrolase activity"/>
    <property type="evidence" value="ECO:0007669"/>
    <property type="project" value="UniProtKB-KW"/>
</dbReference>
<evidence type="ECO:0000313" key="2">
    <source>
        <dbReference type="EMBL" id="MEI2453972.1"/>
    </source>
</evidence>
<dbReference type="EMBL" id="JBANDL010000002">
    <property type="protein sequence ID" value="MEI2453972.1"/>
    <property type="molecule type" value="Genomic_DNA"/>
</dbReference>
<dbReference type="RefSeq" id="WP_336131183.1">
    <property type="nucleotide sequence ID" value="NZ_JBANDL010000002.1"/>
</dbReference>
<keyword evidence="3" id="KW-1185">Reference proteome</keyword>
<accession>A0ABU8CYW3</accession>
<dbReference type="SUPFAM" id="SSF51126">
    <property type="entry name" value="Pectin lyase-like"/>
    <property type="match status" value="1"/>
</dbReference>
<organism evidence="2 3">
    <name type="scientific">Lysobacter firmicutimachus</name>
    <dbReference type="NCBI Taxonomy" id="1792846"/>
    <lineage>
        <taxon>Bacteria</taxon>
        <taxon>Pseudomonadati</taxon>
        <taxon>Pseudomonadota</taxon>
        <taxon>Gammaproteobacteria</taxon>
        <taxon>Lysobacterales</taxon>
        <taxon>Lysobacteraceae</taxon>
        <taxon>Lysobacter</taxon>
    </lineage>
</organism>
<dbReference type="Gene3D" id="2.160.20.10">
    <property type="entry name" value="Single-stranded right-handed beta-helix, Pectin lyase-like"/>
    <property type="match status" value="1"/>
</dbReference>
<evidence type="ECO:0000313" key="3">
    <source>
        <dbReference type="Proteomes" id="UP001387215"/>
    </source>
</evidence>
<evidence type="ECO:0000259" key="1">
    <source>
        <dbReference type="Pfam" id="PF12708"/>
    </source>
</evidence>
<name>A0ABU8CYW3_9GAMM</name>
<protein>
    <submittedName>
        <fullName evidence="2">Glycosyl hydrolase family 28-related protein</fullName>
    </submittedName>
</protein>
<dbReference type="InterPro" id="IPR024535">
    <property type="entry name" value="RHGA/B-epi-like_pectate_lyase"/>
</dbReference>
<dbReference type="InterPro" id="IPR012334">
    <property type="entry name" value="Pectin_lyas_fold"/>
</dbReference>
<keyword evidence="2" id="KW-0378">Hydrolase</keyword>
<feature type="domain" description="Rhamnogalacturonase A/B/Epimerase-like pectate lyase" evidence="1">
    <location>
        <begin position="63"/>
        <end position="122"/>
    </location>
</feature>
<gene>
    <name evidence="2" type="ORF">V2J18_04680</name>
</gene>
<sequence length="524" mass="54813">MINISDRDSVIASADGTAEDKSTEPQAAVGSLMSPESSAEIGFIGGASAGAGTVQAELRERASIADFGAVGDGLADDTAAVTSTIAFALDNNVRYLFVPSGVYRLTAPIVIGGSLWLDGDGVEPYEGFSPGPGPNQRGGGSWFFLDHAGKGFILQRPSVGNSASGISISWLGTFRAHTVGAPGTTFVPTVYDYDFTVDDADALFDNVTLLNAYNGIQVLNGNAGRLTTSNLRGQPLNIGIFIDQAYDVVRITDTHFWPFWSQSEDVAKYQLNHSRAIVSARNDNPLIVNLFCIFYKIGLHVVGNGFGTTNKLKLVNADFDRGQYGIYVEPSAVGHTGMYTNVTAQGEVGSLATFASNNSGVSVNAINCVMNFSGLDLAEHRGPSLDANAAGIELNVAQLQAGNWNGSGLGFGCVQAASGAVVEISDRPKFFGGGGAAVFSGNGEISAPLRAGTSSANTDANGDVVITHNCPITPRKIFVTPSNSVGLICTVRARGPTTFIVRLFDSAGNAWASGDAKFDWKAEY</sequence>
<dbReference type="Pfam" id="PF12708">
    <property type="entry name" value="Pect-lyase_RHGA_epim"/>
    <property type="match status" value="1"/>
</dbReference>
<dbReference type="Proteomes" id="UP001387215">
    <property type="component" value="Unassembled WGS sequence"/>
</dbReference>
<dbReference type="InterPro" id="IPR011050">
    <property type="entry name" value="Pectin_lyase_fold/virulence"/>
</dbReference>
<proteinExistence type="predicted"/>